<evidence type="ECO:0000313" key="1">
    <source>
        <dbReference type="EMBL" id="KAF3551119.1"/>
    </source>
</evidence>
<evidence type="ECO:0000313" key="2">
    <source>
        <dbReference type="Proteomes" id="UP000266723"/>
    </source>
</evidence>
<reference evidence="1 2" key="1">
    <citation type="journal article" date="2020" name="BMC Genomics">
        <title>Intraspecific diversification of the crop wild relative Brassica cretica Lam. using demographic model selection.</title>
        <authorList>
            <person name="Kioukis A."/>
            <person name="Michalopoulou V.A."/>
            <person name="Briers L."/>
            <person name="Pirintsos S."/>
            <person name="Studholme D.J."/>
            <person name="Pavlidis P."/>
            <person name="Sarris P.F."/>
        </authorList>
    </citation>
    <scope>NUCLEOTIDE SEQUENCE [LARGE SCALE GENOMIC DNA]</scope>
    <source>
        <strain evidence="2">cv. PFS-1207/04</strain>
    </source>
</reference>
<comment type="caution">
    <text evidence="1">The sequence shown here is derived from an EMBL/GenBank/DDBJ whole genome shotgun (WGS) entry which is preliminary data.</text>
</comment>
<dbReference type="EMBL" id="QGKV02000832">
    <property type="protein sequence ID" value="KAF3551119.1"/>
    <property type="molecule type" value="Genomic_DNA"/>
</dbReference>
<accession>A0ABQ7CGQ8</accession>
<gene>
    <name evidence="1" type="ORF">DY000_02001474</name>
</gene>
<sequence>MAIKYGGKYVDSFLKGMKQSAITSKIPATKRSPERFLFNVKAILRTTHEAPTSGWVRHDCTLISLQNLNGFIVTECCEPFM</sequence>
<protein>
    <submittedName>
        <fullName evidence="1">Uncharacterized protein</fullName>
    </submittedName>
</protein>
<dbReference type="Proteomes" id="UP000266723">
    <property type="component" value="Unassembled WGS sequence"/>
</dbReference>
<name>A0ABQ7CGQ8_BRACR</name>
<proteinExistence type="predicted"/>
<organism evidence="1 2">
    <name type="scientific">Brassica cretica</name>
    <name type="common">Mustard</name>
    <dbReference type="NCBI Taxonomy" id="69181"/>
    <lineage>
        <taxon>Eukaryota</taxon>
        <taxon>Viridiplantae</taxon>
        <taxon>Streptophyta</taxon>
        <taxon>Embryophyta</taxon>
        <taxon>Tracheophyta</taxon>
        <taxon>Spermatophyta</taxon>
        <taxon>Magnoliopsida</taxon>
        <taxon>eudicotyledons</taxon>
        <taxon>Gunneridae</taxon>
        <taxon>Pentapetalae</taxon>
        <taxon>rosids</taxon>
        <taxon>malvids</taxon>
        <taxon>Brassicales</taxon>
        <taxon>Brassicaceae</taxon>
        <taxon>Brassiceae</taxon>
        <taxon>Brassica</taxon>
    </lineage>
</organism>
<keyword evidence="2" id="KW-1185">Reference proteome</keyword>